<dbReference type="GO" id="GO:0042043">
    <property type="term" value="F:neurexin family protein binding"/>
    <property type="evidence" value="ECO:0007669"/>
    <property type="project" value="TreeGrafter"/>
</dbReference>
<dbReference type="Pfam" id="PF00168">
    <property type="entry name" value="C2"/>
    <property type="match status" value="1"/>
</dbReference>
<evidence type="ECO:0000313" key="6">
    <source>
        <dbReference type="Proteomes" id="UP001176961"/>
    </source>
</evidence>
<feature type="compositionally biased region" description="Basic and acidic residues" evidence="2">
    <location>
        <begin position="556"/>
        <end position="567"/>
    </location>
</feature>
<dbReference type="InterPro" id="IPR010911">
    <property type="entry name" value="Rab_BD"/>
</dbReference>
<feature type="compositionally biased region" description="Low complexity" evidence="2">
    <location>
        <begin position="1004"/>
        <end position="1014"/>
    </location>
</feature>
<feature type="compositionally biased region" description="Polar residues" evidence="2">
    <location>
        <begin position="679"/>
        <end position="711"/>
    </location>
</feature>
<gene>
    <name evidence="5" type="ORF">CYNAS_LOCUS5638</name>
</gene>
<dbReference type="GO" id="GO:0006887">
    <property type="term" value="P:exocytosis"/>
    <property type="evidence" value="ECO:0007669"/>
    <property type="project" value="TreeGrafter"/>
</dbReference>
<dbReference type="InterPro" id="IPR000008">
    <property type="entry name" value="C2_dom"/>
</dbReference>
<dbReference type="InterPro" id="IPR013083">
    <property type="entry name" value="Znf_RING/FYVE/PHD"/>
</dbReference>
<feature type="compositionally biased region" description="Basic and acidic residues" evidence="2">
    <location>
        <begin position="1024"/>
        <end position="1051"/>
    </location>
</feature>
<feature type="compositionally biased region" description="Polar residues" evidence="2">
    <location>
        <begin position="543"/>
        <end position="554"/>
    </location>
</feature>
<feature type="compositionally biased region" description="Polar residues" evidence="2">
    <location>
        <begin position="648"/>
        <end position="662"/>
    </location>
</feature>
<feature type="compositionally biased region" description="Polar residues" evidence="2">
    <location>
        <begin position="631"/>
        <end position="640"/>
    </location>
</feature>
<feature type="compositionally biased region" description="Polar residues" evidence="2">
    <location>
        <begin position="583"/>
        <end position="594"/>
    </location>
</feature>
<feature type="region of interest" description="Disordered" evidence="2">
    <location>
        <begin position="959"/>
        <end position="1076"/>
    </location>
</feature>
<dbReference type="PANTHER" id="PTHR45716">
    <property type="entry name" value="BITESIZE, ISOFORM I"/>
    <property type="match status" value="1"/>
</dbReference>
<feature type="compositionally biased region" description="Low complexity" evidence="2">
    <location>
        <begin position="336"/>
        <end position="355"/>
    </location>
</feature>
<dbReference type="GO" id="GO:0031267">
    <property type="term" value="F:small GTPase binding"/>
    <property type="evidence" value="ECO:0007669"/>
    <property type="project" value="InterPro"/>
</dbReference>
<feature type="region of interest" description="Disordered" evidence="2">
    <location>
        <begin position="736"/>
        <end position="794"/>
    </location>
</feature>
<feature type="compositionally biased region" description="Polar residues" evidence="2">
    <location>
        <begin position="992"/>
        <end position="1003"/>
    </location>
</feature>
<keyword evidence="1" id="KW-0175">Coiled coil</keyword>
<keyword evidence="6" id="KW-1185">Reference proteome</keyword>
<dbReference type="CDD" id="cd15747">
    <property type="entry name" value="FYVE_Slp3_4_5"/>
    <property type="match status" value="1"/>
</dbReference>
<reference evidence="5" key="1">
    <citation type="submission" date="2023-07" db="EMBL/GenBank/DDBJ databases">
        <authorList>
            <consortium name="CYATHOMIX"/>
        </authorList>
    </citation>
    <scope>NUCLEOTIDE SEQUENCE</scope>
    <source>
        <strain evidence="5">N/A</strain>
    </source>
</reference>
<evidence type="ECO:0000259" key="4">
    <source>
        <dbReference type="PROSITE" id="PS50916"/>
    </source>
</evidence>
<evidence type="ECO:0000256" key="2">
    <source>
        <dbReference type="SAM" id="MobiDB-lite"/>
    </source>
</evidence>
<dbReference type="Gene3D" id="2.60.40.150">
    <property type="entry name" value="C2 domain"/>
    <property type="match status" value="1"/>
</dbReference>
<feature type="domain" description="C2" evidence="3">
    <location>
        <begin position="826"/>
        <end position="949"/>
    </location>
</feature>
<evidence type="ECO:0000256" key="1">
    <source>
        <dbReference type="SAM" id="Coils"/>
    </source>
</evidence>
<name>A0AA36DVW8_CYLNA</name>
<feature type="region of interest" description="Disordered" evidence="2">
    <location>
        <begin position="408"/>
        <end position="717"/>
    </location>
</feature>
<dbReference type="GO" id="GO:0006886">
    <property type="term" value="P:intracellular protein transport"/>
    <property type="evidence" value="ECO:0007669"/>
    <property type="project" value="InterPro"/>
</dbReference>
<dbReference type="InterPro" id="IPR035892">
    <property type="entry name" value="C2_domain_sf"/>
</dbReference>
<feature type="compositionally biased region" description="Polar residues" evidence="2">
    <location>
        <begin position="741"/>
        <end position="753"/>
    </location>
</feature>
<feature type="region of interest" description="Disordered" evidence="2">
    <location>
        <begin position="279"/>
        <end position="299"/>
    </location>
</feature>
<dbReference type="AlphaFoldDB" id="A0AA36DVW8"/>
<dbReference type="GO" id="GO:0070382">
    <property type="term" value="C:exocytic vesicle"/>
    <property type="evidence" value="ECO:0007669"/>
    <property type="project" value="TreeGrafter"/>
</dbReference>
<protein>
    <submittedName>
        <fullName evidence="5">Uncharacterized protein</fullName>
    </submittedName>
</protein>
<feature type="coiled-coil region" evidence="1">
    <location>
        <begin position="215"/>
        <end position="242"/>
    </location>
</feature>
<dbReference type="SMART" id="SM00239">
    <property type="entry name" value="C2"/>
    <property type="match status" value="1"/>
</dbReference>
<dbReference type="EMBL" id="CATQJL010000112">
    <property type="protein sequence ID" value="CAJ0593655.1"/>
    <property type="molecule type" value="Genomic_DNA"/>
</dbReference>
<dbReference type="PROSITE" id="PS50916">
    <property type="entry name" value="RABBD"/>
    <property type="match status" value="1"/>
</dbReference>
<feature type="region of interest" description="Disordered" evidence="2">
    <location>
        <begin position="324"/>
        <end position="387"/>
    </location>
</feature>
<sequence length="1076" mass="118190">MLFRFLVFQVNVKIQGPLEKDKQLIVCQSKMSKRSKSLPPSVMSVEVVEEIFEQLKGLSPQEQAIIRPVLERDLEFQRREKARVRQLRSMVDMHLIDQMPPAPMSARRKSGYGLMNSVSSESMMSVCSLRSNMQALPGSVDQPSGRVCFHCQSRLGLIFNAGTKCAKCGCLLCNECRRGTPRSKWLCQNCHAKRELMAASGEWVDAGDPAEISEVLLAQMRRAAMEKELKEKENEINGQTKTPMLSKRNLTLPTIATPSLLAVPSDSEGNISSRRTVSASDKFWGGSPSPRTPQGGFAGAPNYNITPSPDALVAEHYIVRERIGSPAPRSPPSFMSPNSPISPITATSPPATEVAPPTPTSPNQMTSPKTGPRRMAYANSKSSRASITIDSDKLLQPVDNRRPLRRQWTNPAEEQDQCPKPCMDAARPSSHHRAQSTGYVPQLPPPPRNEQYTSRVVTSSNPDMRQQIPTRTAVKVDQRANNNSGRMPDWQATAAVAASKPVHDTSVRRQRPQSQGPITVRKMKVQTHDHLDVSSSESRRSSGNSLPPSRSASQEARLHTRMDDSKRIAKSSPSIVAKDESNKQATELQVANKQRGSKSVPDLPPPPRKLAIVPNHRSPSVPTTVLHVSKTPISVRQRSPSPIRKVSNPPTERQSSKVSSTGENDHQVPLPTPGHKLSISPNHKISTTSTTSRQPPMSPNHQSPKSPTGHQPTRMPSEGLKLSIAKDSIAVYSNRAVKPATGQQPSKIPNKENQPTKELANGTSQHHTCSHCGHTTSTLQKQGGRVITPASSRDSLSVASYATETSTDGCTKASVASQASSQAATFLGEVQLILSYDIRSACFCVHIIQCRSLPHFGSHKPNPYVKVVLIARDTGVAVLKNKTTPRKGEADPVFDQILKFPRITKSELEQYYLLLSVWHKDLLAQNAPIGEASISLRDYDWDSPCPLWYQLEGKMVGNSSGSMSMETSESERAHSPDVLALGPRTTDRPTVPASTRRTIFRNASTNSSTSSRNSRGVRKAVLQRKADGAEEEREPKKVASRKSVELEHDIPSPKSKRSTSKESEIEDQATDWTIWI</sequence>
<feature type="compositionally biased region" description="Polar residues" evidence="2">
    <location>
        <begin position="450"/>
        <end position="470"/>
    </location>
</feature>
<dbReference type="InterPro" id="IPR041282">
    <property type="entry name" value="FYVE_2"/>
</dbReference>
<proteinExistence type="predicted"/>
<dbReference type="Gene3D" id="3.30.40.10">
    <property type="entry name" value="Zinc/RING finger domain, C3HC4 (zinc finger)"/>
    <property type="match status" value="1"/>
</dbReference>
<feature type="compositionally biased region" description="Low complexity" evidence="2">
    <location>
        <begin position="763"/>
        <end position="778"/>
    </location>
</feature>
<dbReference type="PROSITE" id="PS50004">
    <property type="entry name" value="C2"/>
    <property type="match status" value="1"/>
</dbReference>
<dbReference type="SUPFAM" id="SSF57903">
    <property type="entry name" value="FYVE/PHD zinc finger"/>
    <property type="match status" value="1"/>
</dbReference>
<comment type="caution">
    <text evidence="5">The sequence shown here is derived from an EMBL/GenBank/DDBJ whole genome shotgun (WGS) entry which is preliminary data.</text>
</comment>
<feature type="domain" description="RabBD" evidence="4">
    <location>
        <begin position="52"/>
        <end position="207"/>
    </location>
</feature>
<evidence type="ECO:0000259" key="3">
    <source>
        <dbReference type="PROSITE" id="PS50004"/>
    </source>
</evidence>
<evidence type="ECO:0000313" key="5">
    <source>
        <dbReference type="EMBL" id="CAJ0593655.1"/>
    </source>
</evidence>
<accession>A0AA36DVW8</accession>
<dbReference type="Pfam" id="PF02318">
    <property type="entry name" value="FYVE_2"/>
    <property type="match status" value="1"/>
</dbReference>
<organism evidence="5 6">
    <name type="scientific">Cylicocyclus nassatus</name>
    <name type="common">Nematode worm</name>
    <dbReference type="NCBI Taxonomy" id="53992"/>
    <lineage>
        <taxon>Eukaryota</taxon>
        <taxon>Metazoa</taxon>
        <taxon>Ecdysozoa</taxon>
        <taxon>Nematoda</taxon>
        <taxon>Chromadorea</taxon>
        <taxon>Rhabditida</taxon>
        <taxon>Rhabditina</taxon>
        <taxon>Rhabditomorpha</taxon>
        <taxon>Strongyloidea</taxon>
        <taxon>Strongylidae</taxon>
        <taxon>Cylicocyclus</taxon>
    </lineage>
</organism>
<dbReference type="InterPro" id="IPR011011">
    <property type="entry name" value="Znf_FYVE_PHD"/>
</dbReference>
<dbReference type="Proteomes" id="UP001176961">
    <property type="component" value="Unassembled WGS sequence"/>
</dbReference>
<dbReference type="GO" id="GO:0005886">
    <property type="term" value="C:plasma membrane"/>
    <property type="evidence" value="ECO:0007669"/>
    <property type="project" value="TreeGrafter"/>
</dbReference>
<feature type="compositionally biased region" description="Basic and acidic residues" evidence="2">
    <location>
        <begin position="526"/>
        <end position="540"/>
    </location>
</feature>
<dbReference type="PANTHER" id="PTHR45716:SF2">
    <property type="entry name" value="BITESIZE, ISOFORM I"/>
    <property type="match status" value="1"/>
</dbReference>
<dbReference type="SUPFAM" id="SSF49562">
    <property type="entry name" value="C2 domain (Calcium/lipid-binding domain, CaLB)"/>
    <property type="match status" value="1"/>
</dbReference>